<sequence>MKFILSRHLVKDKIPLLAKRGFKISLAQIKDTVNNPDHIDSESDVPKIIASKNFDTKLILRVVYKLEDDIIKIITVYPAEKGRYY</sequence>
<evidence type="ECO:0000313" key="1">
    <source>
        <dbReference type="EMBL" id="OGK16185.1"/>
    </source>
</evidence>
<comment type="caution">
    <text evidence="1">The sequence shown here is derived from an EMBL/GenBank/DDBJ whole genome shotgun (WGS) entry which is preliminary data.</text>
</comment>
<organism evidence="1 2">
    <name type="scientific">Candidatus Roizmanbacteria bacterium RIFCSPHIGHO2_01_FULL_39_12b</name>
    <dbReference type="NCBI Taxonomy" id="1802030"/>
    <lineage>
        <taxon>Bacteria</taxon>
        <taxon>Candidatus Roizmaniibacteriota</taxon>
    </lineage>
</organism>
<proteinExistence type="predicted"/>
<evidence type="ECO:0000313" key="2">
    <source>
        <dbReference type="Proteomes" id="UP000178372"/>
    </source>
</evidence>
<dbReference type="Proteomes" id="UP000178372">
    <property type="component" value="Unassembled WGS sequence"/>
</dbReference>
<gene>
    <name evidence="1" type="ORF">A2690_01965</name>
</gene>
<accession>A0A1F7GBM1</accession>
<reference evidence="1 2" key="1">
    <citation type="journal article" date="2016" name="Nat. Commun.">
        <title>Thousands of microbial genomes shed light on interconnected biogeochemical processes in an aquifer system.</title>
        <authorList>
            <person name="Anantharaman K."/>
            <person name="Brown C.T."/>
            <person name="Hug L.A."/>
            <person name="Sharon I."/>
            <person name="Castelle C.J."/>
            <person name="Probst A.J."/>
            <person name="Thomas B.C."/>
            <person name="Singh A."/>
            <person name="Wilkins M.J."/>
            <person name="Karaoz U."/>
            <person name="Brodie E.L."/>
            <person name="Williams K.H."/>
            <person name="Hubbard S.S."/>
            <person name="Banfield J.F."/>
        </authorList>
    </citation>
    <scope>NUCLEOTIDE SEQUENCE [LARGE SCALE GENOMIC DNA]</scope>
</reference>
<dbReference type="EMBL" id="MFZF01000020">
    <property type="protein sequence ID" value="OGK16185.1"/>
    <property type="molecule type" value="Genomic_DNA"/>
</dbReference>
<dbReference type="AlphaFoldDB" id="A0A1F7GBM1"/>
<name>A0A1F7GBM1_9BACT</name>
<evidence type="ECO:0008006" key="3">
    <source>
        <dbReference type="Google" id="ProtNLM"/>
    </source>
</evidence>
<protein>
    <recommendedName>
        <fullName evidence="3">DUF4258 domain-containing protein</fullName>
    </recommendedName>
</protein>